<evidence type="ECO:0000256" key="8">
    <source>
        <dbReference type="SAM" id="Phobius"/>
    </source>
</evidence>
<dbReference type="GO" id="GO:0016020">
    <property type="term" value="C:membrane"/>
    <property type="evidence" value="ECO:0007669"/>
    <property type="project" value="UniProtKB-SubCell"/>
</dbReference>
<keyword evidence="6 8" id="KW-1133">Transmembrane helix</keyword>
<keyword evidence="10" id="KW-1185">Reference proteome</keyword>
<feature type="transmembrane region" description="Helical" evidence="8">
    <location>
        <begin position="12"/>
        <end position="34"/>
    </location>
</feature>
<dbReference type="PANTHER" id="PTHR33228:SF80">
    <property type="entry name" value="PROTEIN, PUTATIVE-RELATED"/>
    <property type="match status" value="1"/>
</dbReference>
<comment type="similarity">
    <text evidence="2">Belongs to the GLUTAMINE DUMPER 1 (TC 9.B.60) family.</text>
</comment>
<organism evidence="9 10">
    <name type="scientific">Erythroxylum novogranatense</name>
    <dbReference type="NCBI Taxonomy" id="1862640"/>
    <lineage>
        <taxon>Eukaryota</taxon>
        <taxon>Viridiplantae</taxon>
        <taxon>Streptophyta</taxon>
        <taxon>Embryophyta</taxon>
        <taxon>Tracheophyta</taxon>
        <taxon>Spermatophyta</taxon>
        <taxon>Magnoliopsida</taxon>
        <taxon>eudicotyledons</taxon>
        <taxon>Gunneridae</taxon>
        <taxon>Pentapetalae</taxon>
        <taxon>rosids</taxon>
        <taxon>fabids</taxon>
        <taxon>Malpighiales</taxon>
        <taxon>Erythroxylaceae</taxon>
        <taxon>Erythroxylum</taxon>
    </lineage>
</organism>
<dbReference type="InterPro" id="IPR040359">
    <property type="entry name" value="GDU"/>
</dbReference>
<dbReference type="GO" id="GO:0006865">
    <property type="term" value="P:amino acid transport"/>
    <property type="evidence" value="ECO:0007669"/>
    <property type="project" value="UniProtKB-KW"/>
</dbReference>
<evidence type="ECO:0000256" key="7">
    <source>
        <dbReference type="ARBA" id="ARBA00023136"/>
    </source>
</evidence>
<evidence type="ECO:0000256" key="4">
    <source>
        <dbReference type="ARBA" id="ARBA00022692"/>
    </source>
</evidence>
<dbReference type="EMBL" id="JAIWQS010000011">
    <property type="protein sequence ID" value="KAJ8751796.1"/>
    <property type="molecule type" value="Genomic_DNA"/>
</dbReference>
<evidence type="ECO:0000256" key="6">
    <source>
        <dbReference type="ARBA" id="ARBA00022989"/>
    </source>
</evidence>
<keyword evidence="4 8" id="KW-0812">Transmembrane</keyword>
<sequence length="89" mass="9406">MNVWHSPTPYLFGSLALMLTLISTALIVLACSCLKRAANSRSRDQEKTVKSGSNTVVDDGEPKVLVVMAGDSNPTHLAISVTSSISSNT</sequence>
<evidence type="ECO:0000313" key="10">
    <source>
        <dbReference type="Proteomes" id="UP001159364"/>
    </source>
</evidence>
<proteinExistence type="inferred from homology"/>
<reference evidence="9 10" key="1">
    <citation type="submission" date="2021-09" db="EMBL/GenBank/DDBJ databases">
        <title>Genomic insights and catalytic innovation underlie evolution of tropane alkaloids biosynthesis.</title>
        <authorList>
            <person name="Wang Y.-J."/>
            <person name="Tian T."/>
            <person name="Huang J.-P."/>
            <person name="Huang S.-X."/>
        </authorList>
    </citation>
    <scope>NUCLEOTIDE SEQUENCE [LARGE SCALE GENOMIC DNA]</scope>
    <source>
        <strain evidence="9">KIB-2018</strain>
        <tissue evidence="9">Leaf</tissue>
    </source>
</reference>
<name>A0AAV8SHR9_9ROSI</name>
<evidence type="ECO:0000256" key="5">
    <source>
        <dbReference type="ARBA" id="ARBA00022970"/>
    </source>
</evidence>
<keyword evidence="3" id="KW-0813">Transport</keyword>
<protein>
    <submittedName>
        <fullName evidence="9">Uncharacterized protein</fullName>
    </submittedName>
</protein>
<evidence type="ECO:0000256" key="2">
    <source>
        <dbReference type="ARBA" id="ARBA00009977"/>
    </source>
</evidence>
<comment type="subcellular location">
    <subcellularLocation>
        <location evidence="1">Membrane</location>
        <topology evidence="1">Single-pass membrane protein</topology>
    </subcellularLocation>
</comment>
<evidence type="ECO:0000256" key="3">
    <source>
        <dbReference type="ARBA" id="ARBA00022448"/>
    </source>
</evidence>
<dbReference type="AlphaFoldDB" id="A0AAV8SHR9"/>
<evidence type="ECO:0000313" key="9">
    <source>
        <dbReference type="EMBL" id="KAJ8751796.1"/>
    </source>
</evidence>
<dbReference type="Proteomes" id="UP001159364">
    <property type="component" value="Linkage Group LG11"/>
</dbReference>
<evidence type="ECO:0000256" key="1">
    <source>
        <dbReference type="ARBA" id="ARBA00004167"/>
    </source>
</evidence>
<dbReference type="GO" id="GO:0080143">
    <property type="term" value="P:regulation of amino acid export"/>
    <property type="evidence" value="ECO:0007669"/>
    <property type="project" value="InterPro"/>
</dbReference>
<accession>A0AAV8SHR9</accession>
<gene>
    <name evidence="9" type="ORF">K2173_025984</name>
</gene>
<dbReference type="PANTHER" id="PTHR33228">
    <property type="entry name" value="PROTEIN GLUTAMINE DUMPER 4-RELATED"/>
    <property type="match status" value="1"/>
</dbReference>
<keyword evidence="5" id="KW-0029">Amino-acid transport</keyword>
<comment type="caution">
    <text evidence="9">The sequence shown here is derived from an EMBL/GenBank/DDBJ whole genome shotgun (WGS) entry which is preliminary data.</text>
</comment>
<keyword evidence="7 8" id="KW-0472">Membrane</keyword>